<proteinExistence type="predicted"/>
<dbReference type="Proteomes" id="UP001607302">
    <property type="component" value="Unassembled WGS sequence"/>
</dbReference>
<organism evidence="1 2">
    <name type="scientific">Vespula squamosa</name>
    <name type="common">Southern yellow jacket</name>
    <name type="synonym">Wasp</name>
    <dbReference type="NCBI Taxonomy" id="30214"/>
    <lineage>
        <taxon>Eukaryota</taxon>
        <taxon>Metazoa</taxon>
        <taxon>Ecdysozoa</taxon>
        <taxon>Arthropoda</taxon>
        <taxon>Hexapoda</taxon>
        <taxon>Insecta</taxon>
        <taxon>Pterygota</taxon>
        <taxon>Neoptera</taxon>
        <taxon>Endopterygota</taxon>
        <taxon>Hymenoptera</taxon>
        <taxon>Apocrita</taxon>
        <taxon>Aculeata</taxon>
        <taxon>Vespoidea</taxon>
        <taxon>Vespidae</taxon>
        <taxon>Vespinae</taxon>
        <taxon>Vespula</taxon>
    </lineage>
</organism>
<accession>A0ABD1ZWW7</accession>
<comment type="caution">
    <text evidence="1">The sequence shown here is derived from an EMBL/GenBank/DDBJ whole genome shotgun (WGS) entry which is preliminary data.</text>
</comment>
<keyword evidence="2" id="KW-1185">Reference proteome</keyword>
<evidence type="ECO:0000313" key="1">
    <source>
        <dbReference type="EMBL" id="KAL2712854.1"/>
    </source>
</evidence>
<sequence length="138" mass="15912">MIGLNKVAMTTTHSQIFESSTSGRLHIGISSCSGYGRMWDTCMRRTGEKRTEAEKTRRRGLPHAYVTRTSLRETKRNKLGNLAYLECLRRTSERKRFDVSVSGFKDHSTIRLGIEKSNRFNEPINFDYMESDNVSVKQ</sequence>
<dbReference type="EMBL" id="JAUDFV010000164">
    <property type="protein sequence ID" value="KAL2712854.1"/>
    <property type="molecule type" value="Genomic_DNA"/>
</dbReference>
<protein>
    <submittedName>
        <fullName evidence="1">Uncharacterized protein</fullName>
    </submittedName>
</protein>
<reference evidence="1 2" key="1">
    <citation type="journal article" date="2024" name="Ann. Entomol. Soc. Am.">
        <title>Genomic analyses of the southern and eastern yellowjacket wasps (Hymenoptera: Vespidae) reveal evolutionary signatures of social life.</title>
        <authorList>
            <person name="Catto M.A."/>
            <person name="Caine P.B."/>
            <person name="Orr S.E."/>
            <person name="Hunt B.G."/>
            <person name="Goodisman M.A.D."/>
        </authorList>
    </citation>
    <scope>NUCLEOTIDE SEQUENCE [LARGE SCALE GENOMIC DNA]</scope>
    <source>
        <strain evidence="1">233</strain>
        <tissue evidence="1">Head and thorax</tissue>
    </source>
</reference>
<dbReference type="AlphaFoldDB" id="A0ABD1ZWW7"/>
<gene>
    <name evidence="1" type="ORF">V1478_017445</name>
</gene>
<evidence type="ECO:0000313" key="2">
    <source>
        <dbReference type="Proteomes" id="UP001607302"/>
    </source>
</evidence>
<name>A0ABD1ZWW7_VESSQ</name>